<sequence>MWNNLPTEQRDRYKKLITNFASLSEAFAQKESEDDAIVAPIINSKFQETAFQYSFNANAEDIGNTSYDASIDEGNKKYLVGIKTFGVTSKDQKIAQFKAISPNWSNILTEIKDNASTLTTKDEINQKNEHLYLELAKNIAEVRNLRIKSSEENLRGFKLEDSDQLAEVEAVYHVLMPSPKNVEPKIAVGETTYTPIDIDNITVSGKGLGCTKVQNPTNFKFSDGRHVYKYTSSDSQLYMSFDNSNIVLEKWPVVYVQDAISIFEHLHDHKPKSKVKPLETHSMRIKIEKYSGFNAFYGQSKMGRKNNNREKFVARLKDKYKDQLTTQQIDYIFPRLEKILYTRWSTNKLKDQMVPLRKELLDYILPINKDLYNEVERNVYRTMNEFELRIPKSKAFHTKYPDFFVKKDPFSKDKTDRTFTLRFLPSETTLPAYIGEDNCKAIKSDKAEKYLGSWVRKDVFQLKDREILTKEKAQALGINGFRLSKYKDYITLEFIWIDPNDEPDDLWE</sequence>
<dbReference type="EMBL" id="DYUB01000347">
    <property type="protein sequence ID" value="HJG97640.1"/>
    <property type="molecule type" value="Genomic_DNA"/>
</dbReference>
<dbReference type="AlphaFoldDB" id="A0A921N3S7"/>
<reference evidence="1" key="2">
    <citation type="submission" date="2021-09" db="EMBL/GenBank/DDBJ databases">
        <authorList>
            <person name="Gilroy R."/>
        </authorList>
    </citation>
    <scope>NUCLEOTIDE SEQUENCE</scope>
    <source>
        <strain evidence="1">1277</strain>
    </source>
</reference>
<gene>
    <name evidence="1" type="ORF">K8V90_11120</name>
</gene>
<organism evidence="1 2">
    <name type="scientific">Romboutsia timonensis</name>
    <dbReference type="NCBI Taxonomy" id="1776391"/>
    <lineage>
        <taxon>Bacteria</taxon>
        <taxon>Bacillati</taxon>
        <taxon>Bacillota</taxon>
        <taxon>Clostridia</taxon>
        <taxon>Peptostreptococcales</taxon>
        <taxon>Peptostreptococcaceae</taxon>
        <taxon>Romboutsia</taxon>
    </lineage>
</organism>
<evidence type="ECO:0000313" key="2">
    <source>
        <dbReference type="Proteomes" id="UP000776700"/>
    </source>
</evidence>
<proteinExistence type="predicted"/>
<evidence type="ECO:0000313" key="1">
    <source>
        <dbReference type="EMBL" id="HJG97640.1"/>
    </source>
</evidence>
<protein>
    <recommendedName>
        <fullName evidence="3">Restriction endonuclease</fullName>
    </recommendedName>
</protein>
<dbReference type="Proteomes" id="UP000776700">
    <property type="component" value="Unassembled WGS sequence"/>
</dbReference>
<name>A0A921N3S7_9FIRM</name>
<reference evidence="1" key="1">
    <citation type="journal article" date="2021" name="PeerJ">
        <title>Extensive microbial diversity within the chicken gut microbiome revealed by metagenomics and culture.</title>
        <authorList>
            <person name="Gilroy R."/>
            <person name="Ravi A."/>
            <person name="Getino M."/>
            <person name="Pursley I."/>
            <person name="Horton D.L."/>
            <person name="Alikhan N.F."/>
            <person name="Baker D."/>
            <person name="Gharbi K."/>
            <person name="Hall N."/>
            <person name="Watson M."/>
            <person name="Adriaenssens E.M."/>
            <person name="Foster-Nyarko E."/>
            <person name="Jarju S."/>
            <person name="Secka A."/>
            <person name="Antonio M."/>
            <person name="Oren A."/>
            <person name="Chaudhuri R.R."/>
            <person name="La Ragione R."/>
            <person name="Hildebrand F."/>
            <person name="Pallen M.J."/>
        </authorList>
    </citation>
    <scope>NUCLEOTIDE SEQUENCE</scope>
    <source>
        <strain evidence="1">1277</strain>
    </source>
</reference>
<comment type="caution">
    <text evidence="1">The sequence shown here is derived from an EMBL/GenBank/DDBJ whole genome shotgun (WGS) entry which is preliminary data.</text>
</comment>
<evidence type="ECO:0008006" key="3">
    <source>
        <dbReference type="Google" id="ProtNLM"/>
    </source>
</evidence>
<accession>A0A921N3S7</accession>